<evidence type="ECO:0000256" key="1">
    <source>
        <dbReference type="SAM" id="MobiDB-lite"/>
    </source>
</evidence>
<sequence length="111" mass="11824">TLSPCGRSVANTPRAPKTSCDGAGTCSSNMQIQPEVRESASNWTTWRCWTTSPRLPPLPPSHHLSVAITTAAVSSWTLTGCLSSRIQLQSFRTTSSVCSPTGPLTDMTTSK</sequence>
<accession>A0ABY7FT20</accession>
<dbReference type="EMBL" id="CP111025">
    <property type="protein sequence ID" value="WAR25368.1"/>
    <property type="molecule type" value="Genomic_DNA"/>
</dbReference>
<dbReference type="Proteomes" id="UP001164746">
    <property type="component" value="Chromosome 14"/>
</dbReference>
<feature type="non-terminal residue" evidence="2">
    <location>
        <position position="1"/>
    </location>
</feature>
<evidence type="ECO:0000313" key="3">
    <source>
        <dbReference type="Proteomes" id="UP001164746"/>
    </source>
</evidence>
<reference evidence="2" key="1">
    <citation type="submission" date="2022-11" db="EMBL/GenBank/DDBJ databases">
        <title>Centuries of genome instability and evolution in soft-shell clam transmissible cancer (bioRxiv).</title>
        <authorList>
            <person name="Hart S.F.M."/>
            <person name="Yonemitsu M.A."/>
            <person name="Giersch R.M."/>
            <person name="Beal B.F."/>
            <person name="Arriagada G."/>
            <person name="Davis B.W."/>
            <person name="Ostrander E.A."/>
            <person name="Goff S.P."/>
            <person name="Metzger M.J."/>
        </authorList>
    </citation>
    <scope>NUCLEOTIDE SEQUENCE</scope>
    <source>
        <strain evidence="2">MELC-2E11</strain>
        <tissue evidence="2">Siphon/mantle</tissue>
    </source>
</reference>
<gene>
    <name evidence="2" type="ORF">MAR_011072</name>
</gene>
<organism evidence="2 3">
    <name type="scientific">Mya arenaria</name>
    <name type="common">Soft-shell clam</name>
    <dbReference type="NCBI Taxonomy" id="6604"/>
    <lineage>
        <taxon>Eukaryota</taxon>
        <taxon>Metazoa</taxon>
        <taxon>Spiralia</taxon>
        <taxon>Lophotrochozoa</taxon>
        <taxon>Mollusca</taxon>
        <taxon>Bivalvia</taxon>
        <taxon>Autobranchia</taxon>
        <taxon>Heteroconchia</taxon>
        <taxon>Euheterodonta</taxon>
        <taxon>Imparidentia</taxon>
        <taxon>Neoheterodontei</taxon>
        <taxon>Myida</taxon>
        <taxon>Myoidea</taxon>
        <taxon>Myidae</taxon>
        <taxon>Mya</taxon>
    </lineage>
</organism>
<evidence type="ECO:0000313" key="2">
    <source>
        <dbReference type="EMBL" id="WAR25368.1"/>
    </source>
</evidence>
<protein>
    <submittedName>
        <fullName evidence="2">Uncharacterized protein</fullName>
    </submittedName>
</protein>
<proteinExistence type="predicted"/>
<name>A0ABY7FT20_MYAAR</name>
<feature type="non-terminal residue" evidence="2">
    <location>
        <position position="111"/>
    </location>
</feature>
<feature type="region of interest" description="Disordered" evidence="1">
    <location>
        <begin position="1"/>
        <end position="27"/>
    </location>
</feature>
<keyword evidence="3" id="KW-1185">Reference proteome</keyword>